<dbReference type="Gene3D" id="3.30.360.30">
    <property type="entry name" value="homospermidine synthase like"/>
    <property type="match status" value="1"/>
</dbReference>
<name>A0A090FR58_MESPL</name>
<protein>
    <submittedName>
        <fullName evidence="3">Homospermidine synthase</fullName>
        <ecNumber evidence="3">2.5.1.44</ecNumber>
    </submittedName>
</protein>
<dbReference type="EC" id="2.5.1.44" evidence="3"/>
<dbReference type="Pfam" id="PF03435">
    <property type="entry name" value="Sacchrp_dh_NADP"/>
    <property type="match status" value="1"/>
</dbReference>
<organism evidence="3 4">
    <name type="scientific">Mesorhizobium plurifarium</name>
    <dbReference type="NCBI Taxonomy" id="69974"/>
    <lineage>
        <taxon>Bacteria</taxon>
        <taxon>Pseudomonadati</taxon>
        <taxon>Pseudomonadota</taxon>
        <taxon>Alphaproteobacteria</taxon>
        <taxon>Hyphomicrobiales</taxon>
        <taxon>Phyllobacteriaceae</taxon>
        <taxon>Mesorhizobium</taxon>
    </lineage>
</organism>
<accession>A0A090FR58</accession>
<dbReference type="InterPro" id="IPR023181">
    <property type="entry name" value="Homospermid_syn-like_C"/>
</dbReference>
<dbReference type="Proteomes" id="UP000046373">
    <property type="component" value="Unassembled WGS sequence"/>
</dbReference>
<proteinExistence type="predicted"/>
<evidence type="ECO:0000313" key="4">
    <source>
        <dbReference type="Proteomes" id="UP000046373"/>
    </source>
</evidence>
<dbReference type="InterPro" id="IPR005097">
    <property type="entry name" value="Sacchrp_dh_NADP-bd"/>
</dbReference>
<dbReference type="GeneID" id="31893010"/>
<dbReference type="Pfam" id="PF16653">
    <property type="entry name" value="Sacchrp_dh_C"/>
    <property type="match status" value="1"/>
</dbReference>
<dbReference type="InterPro" id="IPR032095">
    <property type="entry name" value="Sacchrp_dh-like_C"/>
</dbReference>
<dbReference type="Gene3D" id="3.40.50.720">
    <property type="entry name" value="NAD(P)-binding Rossmann-like Domain"/>
    <property type="match status" value="1"/>
</dbReference>
<dbReference type="GO" id="GO:0047296">
    <property type="term" value="F:homospermidine synthase activity"/>
    <property type="evidence" value="ECO:0007669"/>
    <property type="project" value="UniProtKB-EC"/>
</dbReference>
<keyword evidence="3" id="KW-0808">Transferase</keyword>
<gene>
    <name evidence="3" type="primary">hss</name>
    <name evidence="3" type="ORF">MPLDJ20_60496</name>
</gene>
<evidence type="ECO:0000259" key="2">
    <source>
        <dbReference type="Pfam" id="PF16653"/>
    </source>
</evidence>
<feature type="domain" description="Saccharopine dehydrogenase-like C-terminal" evidence="2">
    <location>
        <begin position="162"/>
        <end position="448"/>
    </location>
</feature>
<reference evidence="3 4" key="1">
    <citation type="submission" date="2014-08" db="EMBL/GenBank/DDBJ databases">
        <authorList>
            <person name="Moulin Lionel"/>
        </authorList>
    </citation>
    <scope>NUCLEOTIDE SEQUENCE [LARGE SCALE GENOMIC DNA]</scope>
</reference>
<dbReference type="EMBL" id="CCNB01000043">
    <property type="protein sequence ID" value="CDX44130.1"/>
    <property type="molecule type" value="Genomic_DNA"/>
</dbReference>
<evidence type="ECO:0000259" key="1">
    <source>
        <dbReference type="Pfam" id="PF03435"/>
    </source>
</evidence>
<feature type="domain" description="Saccharopine dehydrogenase NADP binding" evidence="1">
    <location>
        <begin position="16"/>
        <end position="158"/>
    </location>
</feature>
<evidence type="ECO:0000313" key="3">
    <source>
        <dbReference type="EMBL" id="CDX44130.1"/>
    </source>
</evidence>
<sequence length="481" mass="53850">MANENWPVYGEITGPVVMIGFGSIGRGTLPLIERHFKFDKSRMTVIDPRDTDRKLLDERGITFMQDAVTEKNYKKLLTPLLTNGGGQGFCVNLSVDTGSVDLMRLCRKLGVLYIDTVVEPWLGFYFDAEADNASRTNYALREALIKEKQDKPGGPTAVSTCGANPGMVSWFVKKALVNLATDLGFEFSEPAQEDREGWARLMKKAGVKGIHIAERDTQRTKKPKPMNVFWNTWSVEGFISEGLQPAELGWGTHENWMPKNGKKHKHGSKAAIYLEQPGANTRVRSWCPTPGAQYGLLVTHNESISIADFFTVRSKKGKVQYRPTCHYAYHPCNDALLSLDEMFGAAGKPQPVHHVLDENELVDGVDELGVLLYGHDKNAYWYGSQLSLAEARKLAPYQNATGLQVTSAVLAGMVWALENPTAGIVEADEMDYRRCLEVQSPYLGPVRGYYTDWTPLDNRPGLFPEDLDKNDPWQFRNILVR</sequence>
<dbReference type="AlphaFoldDB" id="A0A090FR58"/>